<dbReference type="Pfam" id="PF18158">
    <property type="entry name" value="AidB_N"/>
    <property type="match status" value="1"/>
</dbReference>
<comment type="caution">
    <text evidence="6">The sequence shown here is derived from an EMBL/GenBank/DDBJ whole genome shotgun (WGS) entry which is preliminary data.</text>
</comment>
<dbReference type="InterPro" id="IPR052904">
    <property type="entry name" value="Acyl-CoA_dehydrogenase-like"/>
</dbReference>
<dbReference type="EMBL" id="QEAP01000010">
    <property type="protein sequence ID" value="TPX78037.1"/>
    <property type="molecule type" value="Genomic_DNA"/>
</dbReference>
<evidence type="ECO:0000313" key="7">
    <source>
        <dbReference type="Proteomes" id="UP000320333"/>
    </source>
</evidence>
<feature type="domain" description="Acyl-CoA dehydrogenase/oxidase C-terminal" evidence="4">
    <location>
        <begin position="334"/>
        <end position="492"/>
    </location>
</feature>
<dbReference type="InterPro" id="IPR041504">
    <property type="entry name" value="AidB_N"/>
</dbReference>
<organism evidence="6 7">
    <name type="scientific">Chytriomyces confervae</name>
    <dbReference type="NCBI Taxonomy" id="246404"/>
    <lineage>
        <taxon>Eukaryota</taxon>
        <taxon>Fungi</taxon>
        <taxon>Fungi incertae sedis</taxon>
        <taxon>Chytridiomycota</taxon>
        <taxon>Chytridiomycota incertae sedis</taxon>
        <taxon>Chytridiomycetes</taxon>
        <taxon>Chytridiales</taxon>
        <taxon>Chytriomycetaceae</taxon>
        <taxon>Chytriomyces</taxon>
    </lineage>
</organism>
<keyword evidence="2" id="KW-0285">Flavoprotein</keyword>
<evidence type="ECO:0000256" key="3">
    <source>
        <dbReference type="ARBA" id="ARBA00022827"/>
    </source>
</evidence>
<gene>
    <name evidence="6" type="ORF">CcCBS67573_g00696</name>
</gene>
<comment type="similarity">
    <text evidence="1">Belongs to the acyl-CoA dehydrogenase family.</text>
</comment>
<feature type="domain" description="Adaptive response protein AidB N-terminal" evidence="5">
    <location>
        <begin position="8"/>
        <end position="148"/>
    </location>
</feature>
<reference evidence="6 7" key="1">
    <citation type="journal article" date="2019" name="Sci. Rep.">
        <title>Comparative genomics of chytrid fungi reveal insights into the obligate biotrophic and pathogenic lifestyle of Synchytrium endobioticum.</title>
        <authorList>
            <person name="van de Vossenberg B.T.L.H."/>
            <person name="Warris S."/>
            <person name="Nguyen H.D.T."/>
            <person name="van Gent-Pelzer M.P.E."/>
            <person name="Joly D.L."/>
            <person name="van de Geest H.C."/>
            <person name="Bonants P.J.M."/>
            <person name="Smith D.S."/>
            <person name="Levesque C.A."/>
            <person name="van der Lee T.A.J."/>
        </authorList>
    </citation>
    <scope>NUCLEOTIDE SEQUENCE [LARGE SCALE GENOMIC DNA]</scope>
    <source>
        <strain evidence="6 7">CBS 675.73</strain>
    </source>
</reference>
<proteinExistence type="inferred from homology"/>
<dbReference type="OrthoDB" id="10251155at2759"/>
<dbReference type="Gene3D" id="2.40.110.20">
    <property type="match status" value="1"/>
</dbReference>
<evidence type="ECO:0000259" key="5">
    <source>
        <dbReference type="Pfam" id="PF18158"/>
    </source>
</evidence>
<evidence type="ECO:0000313" key="6">
    <source>
        <dbReference type="EMBL" id="TPX78037.1"/>
    </source>
</evidence>
<dbReference type="PANTHER" id="PTHR42707">
    <property type="entry name" value="ACYL-COA DEHYDROGENASE"/>
    <property type="match status" value="1"/>
</dbReference>
<dbReference type="InterPro" id="IPR036250">
    <property type="entry name" value="AcylCo_DH-like_C"/>
</dbReference>
<evidence type="ECO:0000256" key="1">
    <source>
        <dbReference type="ARBA" id="ARBA00009347"/>
    </source>
</evidence>
<keyword evidence="3" id="KW-0274">FAD</keyword>
<evidence type="ECO:0000259" key="4">
    <source>
        <dbReference type="Pfam" id="PF00441"/>
    </source>
</evidence>
<dbReference type="STRING" id="246404.A0A507FT74"/>
<accession>A0A507FT74</accession>
<evidence type="ECO:0000256" key="2">
    <source>
        <dbReference type="ARBA" id="ARBA00022630"/>
    </source>
</evidence>
<dbReference type="Gene3D" id="1.20.140.10">
    <property type="entry name" value="Butyryl-CoA Dehydrogenase, subunit A, domain 3"/>
    <property type="match status" value="1"/>
</dbReference>
<dbReference type="Gene3D" id="6.10.250.600">
    <property type="match status" value="1"/>
</dbReference>
<dbReference type="AlphaFoldDB" id="A0A507FT74"/>
<keyword evidence="7" id="KW-1185">Reference proteome</keyword>
<dbReference type="PANTHER" id="PTHR42707:SF2">
    <property type="entry name" value="ACD11 DEHYDROGENASE"/>
    <property type="match status" value="1"/>
</dbReference>
<dbReference type="Pfam" id="PF00441">
    <property type="entry name" value="Acyl-CoA_dh_1"/>
    <property type="match status" value="1"/>
</dbReference>
<dbReference type="InterPro" id="IPR009075">
    <property type="entry name" value="AcylCo_DH/oxidase_C"/>
</dbReference>
<name>A0A507FT74_9FUNG</name>
<protein>
    <submittedName>
        <fullName evidence="6">Uncharacterized protein</fullName>
    </submittedName>
</protein>
<sequence length="621" mass="67978">MPPAKFQQEPPRTPQNSFTADRALASIVKRRCGSDAPSVHRDLEAFGKLLQSPEVEQFSRDGNTNLPVLRQYSQWGERIDRIDTAHGWKCLKDLSATEGLIATGYERANKNPSTPRVHQFCKIFLFSPKSAMVSCPLAMTDGATRVFELLGDSPDPTTQNLKREFYPRLLSRDPRKFITSGQWMTEKPGGSDVGMTETIAIQNKTQPAENSFSIHGQKWFSSATDSDITFLLAREAVTDVIAANATKKSFQDADGNQFAHGSRGLSLFFAQVWVNDPQASGDLEKMHHHAHRSVQKLNGIRVVGLKDKFGTKSLPTAELELDGMQAHRFGDPLKGIKAVSTMLNITRIHAAVGSVGAFRHCLYLAKDFANKRIAFGKPLAQQPLQARVLADLEVTCTALTHACFFVVDLLGQTESEKNPSQDIQVLLRFLTPVLKAWGSKTSVAAISECMEALGGVGYIEGTGIGLALRDTQVNAIWEGATNVMSLDVLRVLAETKGDAARIFHQGMSKILNTHPIPTSHPLAASKKRIEEKLSSFAILCKEAVVNQVASRTLLNLMGSILASVLLVEEALYSGRAADMEIARRWVLCCSSNGALFGVASDTEHSMDSIDVDTRIAFEAKL</sequence>
<dbReference type="InterPro" id="IPR009100">
    <property type="entry name" value="AcylCoA_DH/oxidase_NM_dom_sf"/>
</dbReference>
<dbReference type="SUPFAM" id="SSF56645">
    <property type="entry name" value="Acyl-CoA dehydrogenase NM domain-like"/>
    <property type="match status" value="1"/>
</dbReference>
<dbReference type="GO" id="GO:0003995">
    <property type="term" value="F:acyl-CoA dehydrogenase activity"/>
    <property type="evidence" value="ECO:0007669"/>
    <property type="project" value="TreeGrafter"/>
</dbReference>
<dbReference type="SUPFAM" id="SSF47203">
    <property type="entry name" value="Acyl-CoA dehydrogenase C-terminal domain-like"/>
    <property type="match status" value="1"/>
</dbReference>
<dbReference type="Proteomes" id="UP000320333">
    <property type="component" value="Unassembled WGS sequence"/>
</dbReference>